<keyword evidence="4 6" id="KW-1133">Transmembrane helix</keyword>
<feature type="transmembrane region" description="Helical" evidence="6">
    <location>
        <begin position="281"/>
        <end position="306"/>
    </location>
</feature>
<comment type="caution">
    <text evidence="8">The sequence shown here is derived from an EMBL/GenBank/DDBJ whole genome shotgun (WGS) entry which is preliminary data.</text>
</comment>
<accession>A0ABT1G8L7</accession>
<evidence type="ECO:0000313" key="9">
    <source>
        <dbReference type="Proteomes" id="UP001523550"/>
    </source>
</evidence>
<evidence type="ECO:0000256" key="6">
    <source>
        <dbReference type="SAM" id="Phobius"/>
    </source>
</evidence>
<evidence type="ECO:0000256" key="3">
    <source>
        <dbReference type="ARBA" id="ARBA00022692"/>
    </source>
</evidence>
<evidence type="ECO:0000256" key="2">
    <source>
        <dbReference type="ARBA" id="ARBA00022448"/>
    </source>
</evidence>
<feature type="domain" description="Citrate transporter-like" evidence="7">
    <location>
        <begin position="12"/>
        <end position="320"/>
    </location>
</feature>
<evidence type="ECO:0000256" key="4">
    <source>
        <dbReference type="ARBA" id="ARBA00022989"/>
    </source>
</evidence>
<evidence type="ECO:0000259" key="7">
    <source>
        <dbReference type="Pfam" id="PF03600"/>
    </source>
</evidence>
<feature type="transmembrane region" description="Helical" evidence="6">
    <location>
        <begin position="203"/>
        <end position="234"/>
    </location>
</feature>
<feature type="transmembrane region" description="Helical" evidence="6">
    <location>
        <begin position="347"/>
        <end position="369"/>
    </location>
</feature>
<comment type="subcellular location">
    <subcellularLocation>
        <location evidence="1">Membrane</location>
        <topology evidence="1">Multi-pass membrane protein</topology>
    </subcellularLocation>
</comment>
<organism evidence="8 9">
    <name type="scientific">Natronospira proteinivora</name>
    <dbReference type="NCBI Taxonomy" id="1807133"/>
    <lineage>
        <taxon>Bacteria</taxon>
        <taxon>Pseudomonadati</taxon>
        <taxon>Pseudomonadota</taxon>
        <taxon>Gammaproteobacteria</taxon>
        <taxon>Natronospirales</taxon>
        <taxon>Natronospiraceae</taxon>
        <taxon>Natronospira</taxon>
    </lineage>
</organism>
<reference evidence="8 9" key="1">
    <citation type="submission" date="2022-03" db="EMBL/GenBank/DDBJ databases">
        <title>Genomic Encyclopedia of Type Strains, Phase III (KMG-III): the genomes of soil and plant-associated and newly described type strains.</title>
        <authorList>
            <person name="Whitman W."/>
        </authorList>
    </citation>
    <scope>NUCLEOTIDE SEQUENCE [LARGE SCALE GENOMIC DNA]</scope>
    <source>
        <strain evidence="8 9">BSker1</strain>
    </source>
</reference>
<dbReference type="EMBL" id="JALJYF010000002">
    <property type="protein sequence ID" value="MCP1727664.1"/>
    <property type="molecule type" value="Genomic_DNA"/>
</dbReference>
<feature type="transmembrane region" description="Helical" evidence="6">
    <location>
        <begin position="12"/>
        <end position="28"/>
    </location>
</feature>
<evidence type="ECO:0000313" key="8">
    <source>
        <dbReference type="EMBL" id="MCP1727664.1"/>
    </source>
</evidence>
<feature type="transmembrane region" description="Helical" evidence="6">
    <location>
        <begin position="40"/>
        <end position="73"/>
    </location>
</feature>
<feature type="transmembrane region" description="Helical" evidence="6">
    <location>
        <begin position="246"/>
        <end position="269"/>
    </location>
</feature>
<name>A0ABT1G8L7_9GAMM</name>
<feature type="transmembrane region" description="Helical" evidence="6">
    <location>
        <begin position="159"/>
        <end position="182"/>
    </location>
</feature>
<dbReference type="PANTHER" id="PTHR43568">
    <property type="entry name" value="P PROTEIN"/>
    <property type="match status" value="1"/>
</dbReference>
<dbReference type="InterPro" id="IPR004680">
    <property type="entry name" value="Cit_transptr-like_dom"/>
</dbReference>
<feature type="transmembrane region" description="Helical" evidence="6">
    <location>
        <begin position="85"/>
        <end position="116"/>
    </location>
</feature>
<protein>
    <submittedName>
        <fullName evidence="8">Na+/H+ antiporter NhaD/arsenite permease-like protein</fullName>
    </submittedName>
</protein>
<dbReference type="RefSeq" id="WP_253448226.1">
    <property type="nucleotide sequence ID" value="NZ_JALJYF010000002.1"/>
</dbReference>
<keyword evidence="2" id="KW-0813">Transport</keyword>
<dbReference type="Proteomes" id="UP001523550">
    <property type="component" value="Unassembled WGS sequence"/>
</dbReference>
<dbReference type="InterPro" id="IPR051475">
    <property type="entry name" value="Diverse_Ion_Transporter"/>
</dbReference>
<evidence type="ECO:0000256" key="1">
    <source>
        <dbReference type="ARBA" id="ARBA00004141"/>
    </source>
</evidence>
<gene>
    <name evidence="8" type="ORF">J2T60_001664</name>
</gene>
<proteinExistence type="predicted"/>
<sequence>MFRHLISRLSEDLLLLILLLAVVPLLWWNPVEWTAIPELVHWHTIAALAGLMVISRGLEVSGSLAAAGAWLLLRLHSERRLALALILFSALLSAIVTNDVALFIVVPLTLGLWVAADLPLVRLIVFEALAVNAGSTLSPVGNPQNLYLWQASGVGFMEFMLAMLPLGLALVFLLVLMVPLAFSSARITVNQTAWQPPIQRGMLLVSLMLYPLFLFMLDWGQGLLAAVGVVLLYLFCWPRILRGVDWQLLLVFCLMFVVLGLLAQMPVLAELTRAAEGRLPGGMLTVGALLSQGISNVPAAIFLQGLTDDWQLLAWGVSVGGFGLAIGSMANIIALRLAREPGLWRSFHAWSLPTLLLAWVLAWALAALLGY</sequence>
<keyword evidence="9" id="KW-1185">Reference proteome</keyword>
<dbReference type="PANTHER" id="PTHR43568:SF1">
    <property type="entry name" value="P PROTEIN"/>
    <property type="match status" value="1"/>
</dbReference>
<keyword evidence="3 6" id="KW-0812">Transmembrane</keyword>
<evidence type="ECO:0000256" key="5">
    <source>
        <dbReference type="ARBA" id="ARBA00023136"/>
    </source>
</evidence>
<keyword evidence="5 6" id="KW-0472">Membrane</keyword>
<feature type="transmembrane region" description="Helical" evidence="6">
    <location>
        <begin position="312"/>
        <end position="335"/>
    </location>
</feature>
<dbReference type="Pfam" id="PF03600">
    <property type="entry name" value="CitMHS"/>
    <property type="match status" value="1"/>
</dbReference>